<dbReference type="SUPFAM" id="SSF53448">
    <property type="entry name" value="Nucleotide-diphospho-sugar transferases"/>
    <property type="match status" value="1"/>
</dbReference>
<evidence type="ECO:0000256" key="6">
    <source>
        <dbReference type="ARBA" id="ARBA00023136"/>
    </source>
</evidence>
<proteinExistence type="inferred from homology"/>
<comment type="subcellular location">
    <subcellularLocation>
        <location evidence="1">Membrane</location>
    </subcellularLocation>
</comment>
<keyword evidence="9" id="KW-1185">Reference proteome</keyword>
<evidence type="ECO:0000313" key="8">
    <source>
        <dbReference type="EMBL" id="KAL2269008.1"/>
    </source>
</evidence>
<protein>
    <submittedName>
        <fullName evidence="8">Uncharacterized protein</fullName>
    </submittedName>
</protein>
<accession>A0ABR4DF60</accession>
<reference evidence="8 9" key="1">
    <citation type="journal article" date="2024" name="Commun. Biol.">
        <title>Comparative genomic analysis of thermophilic fungi reveals convergent evolutionary adaptations and gene losses.</title>
        <authorList>
            <person name="Steindorff A.S."/>
            <person name="Aguilar-Pontes M.V."/>
            <person name="Robinson A.J."/>
            <person name="Andreopoulos B."/>
            <person name="LaButti K."/>
            <person name="Kuo A."/>
            <person name="Mondo S."/>
            <person name="Riley R."/>
            <person name="Otillar R."/>
            <person name="Haridas S."/>
            <person name="Lipzen A."/>
            <person name="Grimwood J."/>
            <person name="Schmutz J."/>
            <person name="Clum A."/>
            <person name="Reid I.D."/>
            <person name="Moisan M.C."/>
            <person name="Butler G."/>
            <person name="Nguyen T.T.M."/>
            <person name="Dewar K."/>
            <person name="Conant G."/>
            <person name="Drula E."/>
            <person name="Henrissat B."/>
            <person name="Hansel C."/>
            <person name="Singer S."/>
            <person name="Hutchinson M.I."/>
            <person name="de Vries R.P."/>
            <person name="Natvig D.O."/>
            <person name="Powell A.J."/>
            <person name="Tsang A."/>
            <person name="Grigoriev I.V."/>
        </authorList>
    </citation>
    <scope>NUCLEOTIDE SEQUENCE [LARGE SCALE GENOMIC DNA]</scope>
    <source>
        <strain evidence="8 9">ATCC 22073</strain>
    </source>
</reference>
<dbReference type="EMBL" id="JAZGUE010000003">
    <property type="protein sequence ID" value="KAL2269008.1"/>
    <property type="molecule type" value="Genomic_DNA"/>
</dbReference>
<evidence type="ECO:0000256" key="4">
    <source>
        <dbReference type="ARBA" id="ARBA00022692"/>
    </source>
</evidence>
<keyword evidence="3" id="KW-0808">Transferase</keyword>
<dbReference type="InterPro" id="IPR029044">
    <property type="entry name" value="Nucleotide-diphossugar_trans"/>
</dbReference>
<comment type="caution">
    <text evidence="8">The sequence shown here is derived from an EMBL/GenBank/DDBJ whole genome shotgun (WGS) entry which is preliminary data.</text>
</comment>
<evidence type="ECO:0000256" key="2">
    <source>
        <dbReference type="ARBA" id="ARBA00009003"/>
    </source>
</evidence>
<dbReference type="InterPro" id="IPR051706">
    <property type="entry name" value="Glycosyltransferase_domain"/>
</dbReference>
<name>A0ABR4DF60_9PEZI</name>
<dbReference type="GeneID" id="98124922"/>
<feature type="transmembrane region" description="Helical" evidence="7">
    <location>
        <begin position="301"/>
        <end position="319"/>
    </location>
</feature>
<dbReference type="Gene3D" id="3.90.550.20">
    <property type="match status" value="1"/>
</dbReference>
<dbReference type="PANTHER" id="PTHR32385:SF20">
    <property type="entry name" value="MANNOSYL PHOSPHORYLINOSITOL CERAMIDE SYNTHASE CSH1-RELATED"/>
    <property type="match status" value="1"/>
</dbReference>
<evidence type="ECO:0000256" key="1">
    <source>
        <dbReference type="ARBA" id="ARBA00004370"/>
    </source>
</evidence>
<evidence type="ECO:0000256" key="7">
    <source>
        <dbReference type="SAM" id="Phobius"/>
    </source>
</evidence>
<evidence type="ECO:0000313" key="9">
    <source>
        <dbReference type="Proteomes" id="UP001600064"/>
    </source>
</evidence>
<gene>
    <name evidence="8" type="ORF">VTJ83DRAFT_3854</name>
</gene>
<organism evidence="8 9">
    <name type="scientific">Remersonia thermophila</name>
    <dbReference type="NCBI Taxonomy" id="72144"/>
    <lineage>
        <taxon>Eukaryota</taxon>
        <taxon>Fungi</taxon>
        <taxon>Dikarya</taxon>
        <taxon>Ascomycota</taxon>
        <taxon>Pezizomycotina</taxon>
        <taxon>Sordariomycetes</taxon>
        <taxon>Sordariomycetidae</taxon>
        <taxon>Sordariales</taxon>
        <taxon>Sordariales incertae sedis</taxon>
        <taxon>Remersonia</taxon>
    </lineage>
</organism>
<keyword evidence="4 7" id="KW-0812">Transmembrane</keyword>
<evidence type="ECO:0000256" key="5">
    <source>
        <dbReference type="ARBA" id="ARBA00022989"/>
    </source>
</evidence>
<dbReference type="Proteomes" id="UP001600064">
    <property type="component" value="Unassembled WGS sequence"/>
</dbReference>
<evidence type="ECO:0000256" key="3">
    <source>
        <dbReference type="ARBA" id="ARBA00022679"/>
    </source>
</evidence>
<dbReference type="Pfam" id="PF04488">
    <property type="entry name" value="Gly_transf_sug"/>
    <property type="match status" value="1"/>
</dbReference>
<comment type="similarity">
    <text evidence="2">Belongs to the glycosyltransferase 32 family.</text>
</comment>
<dbReference type="InterPro" id="IPR007577">
    <property type="entry name" value="GlycoTrfase_DXD_sugar-bd_CS"/>
</dbReference>
<dbReference type="RefSeq" id="XP_070867732.1">
    <property type="nucleotide sequence ID" value="XM_071010278.1"/>
</dbReference>
<dbReference type="PANTHER" id="PTHR32385">
    <property type="entry name" value="MANNOSYL PHOSPHORYLINOSITOL CERAMIDE SYNTHASE"/>
    <property type="match status" value="1"/>
</dbReference>
<keyword evidence="5 7" id="KW-1133">Transmembrane helix</keyword>
<keyword evidence="6 7" id="KW-0472">Membrane</keyword>
<sequence>MRIPLRIASSLAVGGIALLALLAHVISRLLFFRNLFYDHAGIRLTQPEIAAAFAENVARNRTQHVPKIVHHVFHNWRQPGNDTLPADWAALRAECIDLNPDFEFKLWGEKASRDFIETEYPWFLRTYDGYKYPVQRVDAVRYFLMLHYGGIYMDLDNGCKTSLAPLLYYPVWLTDGGRGALSNNILAARPHHPFWQHLTLALLRYDWRWPLPYARIMYASGQWFVTAAWEEYHALLPPPPPPPASGEGHEEKHEHEHRLYRVMMDGRPGADEWTFFSDQPGGGGTWNNWDNRLFDAIGEHLVLFLLVLAGGSALAAWTASRCVQRCCRKGAGGYKYRALETRVV</sequence>